<reference evidence="3" key="1">
    <citation type="submission" date="2023-04" db="EMBL/GenBank/DDBJ databases">
        <title>Comparative genomic analysis of Cohnella hashimotonis sp. nov., isolated from the International Space Station.</title>
        <authorList>
            <person name="Venkateswaran K."/>
            <person name="Simpson A."/>
        </authorList>
    </citation>
    <scope>NUCLEOTIDE SEQUENCE</scope>
    <source>
        <strain evidence="3">F6_2S_P_1</strain>
    </source>
</reference>
<sequence>MIDAHIHLHGSDIHPDMLEEGDRLGIKLFVGSSLLNLNPFPTEDEVVKANDDMVAAMQKHPGRLAGYCYANPRHGAAALRDYRKRVEEQGMIGLKLWISVLCNDPLVYPLIEQSIEYRAPVLIHAWRKSSGQLPYESTAAHVAELARRYPEARLIMAHLGGQAESAVNAVAPYGNVYTDTSGTPIGAGEVALAVERLGAERVLFGSDLPYACLASNLGKVLGARLPEREFQLVMEGNMARLLAEVRK</sequence>
<evidence type="ECO:0000313" key="3">
    <source>
        <dbReference type="EMBL" id="MDI4643453.1"/>
    </source>
</evidence>
<dbReference type="SUPFAM" id="SSF51556">
    <property type="entry name" value="Metallo-dependent hydrolases"/>
    <property type="match status" value="1"/>
</dbReference>
<keyword evidence="1" id="KW-0456">Lyase</keyword>
<dbReference type="Proteomes" id="UP001161691">
    <property type="component" value="Unassembled WGS sequence"/>
</dbReference>
<evidence type="ECO:0000256" key="1">
    <source>
        <dbReference type="ARBA" id="ARBA00023239"/>
    </source>
</evidence>
<name>A0ABT6T9F4_9BACL</name>
<evidence type="ECO:0000259" key="2">
    <source>
        <dbReference type="Pfam" id="PF04909"/>
    </source>
</evidence>
<dbReference type="InterPro" id="IPR032466">
    <property type="entry name" value="Metal_Hydrolase"/>
</dbReference>
<dbReference type="InterPro" id="IPR006680">
    <property type="entry name" value="Amidohydro-rel"/>
</dbReference>
<dbReference type="InterPro" id="IPR032465">
    <property type="entry name" value="ACMSD"/>
</dbReference>
<evidence type="ECO:0000313" key="4">
    <source>
        <dbReference type="Proteomes" id="UP001161691"/>
    </source>
</evidence>
<dbReference type="RefSeq" id="WP_282906511.1">
    <property type="nucleotide sequence ID" value="NZ_JAGRPV010000001.1"/>
</dbReference>
<proteinExistence type="predicted"/>
<organism evidence="3 4">
    <name type="scientific">Cohnella hashimotonis</name>
    <dbReference type="NCBI Taxonomy" id="2826895"/>
    <lineage>
        <taxon>Bacteria</taxon>
        <taxon>Bacillati</taxon>
        <taxon>Bacillota</taxon>
        <taxon>Bacilli</taxon>
        <taxon>Bacillales</taxon>
        <taxon>Paenibacillaceae</taxon>
        <taxon>Cohnella</taxon>
    </lineage>
</organism>
<dbReference type="Gene3D" id="3.20.20.140">
    <property type="entry name" value="Metal-dependent hydrolases"/>
    <property type="match status" value="1"/>
</dbReference>
<dbReference type="CDD" id="cd01292">
    <property type="entry name" value="metallo-dependent_hydrolases"/>
    <property type="match status" value="1"/>
</dbReference>
<comment type="caution">
    <text evidence="3">The sequence shown here is derived from an EMBL/GenBank/DDBJ whole genome shotgun (WGS) entry which is preliminary data.</text>
</comment>
<feature type="domain" description="Amidohydrolase-related" evidence="2">
    <location>
        <begin position="45"/>
        <end position="242"/>
    </location>
</feature>
<keyword evidence="4" id="KW-1185">Reference proteome</keyword>
<accession>A0ABT6T9F4</accession>
<dbReference type="EMBL" id="JAGRPV010000001">
    <property type="protein sequence ID" value="MDI4643453.1"/>
    <property type="molecule type" value="Genomic_DNA"/>
</dbReference>
<protein>
    <submittedName>
        <fullName evidence="3">Amidohydrolase family protein</fullName>
    </submittedName>
</protein>
<dbReference type="Pfam" id="PF04909">
    <property type="entry name" value="Amidohydro_2"/>
    <property type="match status" value="1"/>
</dbReference>
<dbReference type="PANTHER" id="PTHR21240">
    <property type="entry name" value="2-AMINO-3-CARBOXYLMUCONATE-6-SEMIALDEHYDE DECARBOXYLASE"/>
    <property type="match status" value="1"/>
</dbReference>
<gene>
    <name evidence="3" type="ORF">KB449_00685</name>
</gene>